<evidence type="ECO:0000313" key="3">
    <source>
        <dbReference type="Proteomes" id="UP000031512"/>
    </source>
</evidence>
<dbReference type="RefSeq" id="XP_004832987.1">
    <property type="nucleotide sequence ID" value="XM_004832930.1"/>
</dbReference>
<dbReference type="AlphaFoldDB" id="L1LE58"/>
<evidence type="ECO:0000313" key="2">
    <source>
        <dbReference type="EMBL" id="EKX73535.1"/>
    </source>
</evidence>
<feature type="signal peptide" evidence="1">
    <location>
        <begin position="1"/>
        <end position="15"/>
    </location>
</feature>
<reference evidence="2 3" key="1">
    <citation type="journal article" date="2012" name="BMC Genomics">
        <title>Comparative genomic analysis and phylogenetic position of Theileria equi.</title>
        <authorList>
            <person name="Kappmeyer L.S."/>
            <person name="Thiagarajan M."/>
            <person name="Herndon D.R."/>
            <person name="Ramsay J.D."/>
            <person name="Caler E."/>
            <person name="Djikeng A."/>
            <person name="Gillespie J.J."/>
            <person name="Lau A.O."/>
            <person name="Roalson E.H."/>
            <person name="Silva J.C."/>
            <person name="Silva M.G."/>
            <person name="Suarez C.E."/>
            <person name="Ueti M.W."/>
            <person name="Nene V.M."/>
            <person name="Mealey R.H."/>
            <person name="Knowles D.P."/>
            <person name="Brayton K.A."/>
        </authorList>
    </citation>
    <scope>NUCLEOTIDE SEQUENCE [LARGE SCALE GENOMIC DNA]</scope>
    <source>
        <strain evidence="2 3">WA</strain>
    </source>
</reference>
<keyword evidence="3" id="KW-1185">Reference proteome</keyword>
<dbReference type="KEGG" id="beq:BEWA_035710"/>
<feature type="chain" id="PRO_5013288637" evidence="1">
    <location>
        <begin position="16"/>
        <end position="241"/>
    </location>
</feature>
<proteinExistence type="predicted"/>
<gene>
    <name evidence="2" type="ORF">BEWA_035710</name>
</gene>
<keyword evidence="1" id="KW-0732">Signal</keyword>
<sequence length="241" mass="27585">MNFIIFPLILTFVYAQPPREKLLVELNLSRPLSMFIRTLLPPDMPDALEYVIKTPFKHSHRIGAVVDAGHLVVDADVSSSSRSVLVKIRDDGSKYIKVTTTKVDSPNTATIEEFVKSQSNPNYRKLSRVLYDVDLLLKKGNGILKVIKFLRSGSLRYTVQKNMRDDFTIGLVTFGKHIVDDNVSGLVYRDVIWEGGMTDPQITIRSQYRDGSEVEIKYEFENDEISRFYCSGIRRKYPDLQ</sequence>
<dbReference type="EMBL" id="ACOU01000002">
    <property type="protein sequence ID" value="EKX73535.1"/>
    <property type="molecule type" value="Genomic_DNA"/>
</dbReference>
<accession>L1LE58</accession>
<organism evidence="2 3">
    <name type="scientific">Theileria equi strain WA</name>
    <dbReference type="NCBI Taxonomy" id="1537102"/>
    <lineage>
        <taxon>Eukaryota</taxon>
        <taxon>Sar</taxon>
        <taxon>Alveolata</taxon>
        <taxon>Apicomplexa</taxon>
        <taxon>Aconoidasida</taxon>
        <taxon>Piroplasmida</taxon>
        <taxon>Theileriidae</taxon>
        <taxon>Theileria</taxon>
    </lineage>
</organism>
<dbReference type="Proteomes" id="UP000031512">
    <property type="component" value="Unassembled WGS sequence"/>
</dbReference>
<dbReference type="VEuPathDB" id="PiroplasmaDB:BEWA_035710"/>
<protein>
    <submittedName>
        <fullName evidence="2">Signal peptide containing protein</fullName>
    </submittedName>
</protein>
<comment type="caution">
    <text evidence="2">The sequence shown here is derived from an EMBL/GenBank/DDBJ whole genome shotgun (WGS) entry which is preliminary data.</text>
</comment>
<evidence type="ECO:0000256" key="1">
    <source>
        <dbReference type="SAM" id="SignalP"/>
    </source>
</evidence>
<name>L1LE58_THEEQ</name>
<dbReference type="GeneID" id="15807939"/>